<dbReference type="CDD" id="cd01029">
    <property type="entry name" value="TOPRIM_primases"/>
    <property type="match status" value="1"/>
</dbReference>
<dbReference type="OrthoDB" id="1496333at2"/>
<organism evidence="2 3">
    <name type="scientific">Roseomonas genomospecies 6</name>
    <dbReference type="NCBI Taxonomy" id="214106"/>
    <lineage>
        <taxon>Bacteria</taxon>
        <taxon>Pseudomonadati</taxon>
        <taxon>Pseudomonadota</taxon>
        <taxon>Alphaproteobacteria</taxon>
        <taxon>Acetobacterales</taxon>
        <taxon>Roseomonadaceae</taxon>
        <taxon>Roseomonas</taxon>
    </lineage>
</organism>
<dbReference type="Gene3D" id="3.40.50.300">
    <property type="entry name" value="P-loop containing nucleotide triphosphate hydrolases"/>
    <property type="match status" value="1"/>
</dbReference>
<dbReference type="EMBL" id="QOKW01000005">
    <property type="protein sequence ID" value="KAA0681859.1"/>
    <property type="molecule type" value="Genomic_DNA"/>
</dbReference>
<dbReference type="Pfam" id="PF13481">
    <property type="entry name" value="AAA_25"/>
    <property type="match status" value="1"/>
</dbReference>
<proteinExistence type="predicted"/>
<evidence type="ECO:0000313" key="2">
    <source>
        <dbReference type="EMBL" id="KAA0681859.1"/>
    </source>
</evidence>
<name>A0A9W7TZN7_9PROT</name>
<dbReference type="Proteomes" id="UP000480854">
    <property type="component" value="Unassembled WGS sequence"/>
</dbReference>
<protein>
    <recommendedName>
        <fullName evidence="4">AAA+ ATPase domain-containing protein</fullName>
    </recommendedName>
</protein>
<evidence type="ECO:0008006" key="4">
    <source>
        <dbReference type="Google" id="ProtNLM"/>
    </source>
</evidence>
<dbReference type="SUPFAM" id="SSF52540">
    <property type="entry name" value="P-loop containing nucleoside triphosphate hydrolases"/>
    <property type="match status" value="1"/>
</dbReference>
<accession>A0A9W7TZN7</accession>
<dbReference type="AlphaFoldDB" id="A0A9W7TZN7"/>
<dbReference type="InterPro" id="IPR038724">
    <property type="entry name" value="RepA"/>
</dbReference>
<keyword evidence="3" id="KW-1185">Reference proteome</keyword>
<evidence type="ECO:0000256" key="1">
    <source>
        <dbReference type="SAM" id="MobiDB-lite"/>
    </source>
</evidence>
<reference evidence="2 3" key="1">
    <citation type="submission" date="2018-07" db="EMBL/GenBank/DDBJ databases">
        <title>Genome sequence of Azospirillum sp. ATCC 49961.</title>
        <authorList>
            <person name="Sant'Anna F.H."/>
            <person name="Baldani J.I."/>
            <person name="Zilli J.E."/>
            <person name="Reis V.M."/>
            <person name="Hartmann A."/>
            <person name="Cruz L."/>
            <person name="de Souza E.M."/>
            <person name="de Oliveira Pedrosa F."/>
            <person name="Passaglia L.M.P."/>
        </authorList>
    </citation>
    <scope>NUCLEOTIDE SEQUENCE [LARGE SCALE GENOMIC DNA]</scope>
    <source>
        <strain evidence="2 3">ATCC 49961</strain>
    </source>
</reference>
<gene>
    <name evidence="2" type="ORF">DS843_08780</name>
</gene>
<evidence type="ECO:0000313" key="3">
    <source>
        <dbReference type="Proteomes" id="UP000480854"/>
    </source>
</evidence>
<dbReference type="InterPro" id="IPR027417">
    <property type="entry name" value="P-loop_NTPase"/>
</dbReference>
<feature type="region of interest" description="Disordered" evidence="1">
    <location>
        <begin position="723"/>
        <end position="776"/>
    </location>
</feature>
<dbReference type="InterPro" id="IPR034154">
    <property type="entry name" value="TOPRIM_DnaG/twinkle"/>
</dbReference>
<sequence length="776" mass="82312">MTPSRWISEVFAMPSAAETAAGLRRTRPEWLPNVFPNGKTEGSIFYIGNADGDAGRSLPIPLDPGKGEILADFGGGFQGDDLDLYARGRRLELSEAMAEAACFLGIEGMTPQQTNGFKQKRTDMRAGQKDAGTAIWEPVLPVPDDAPRTIPSHRLGKPSAEWAYRDANGDLLGMKCRFDRDGGGKDVLPLVFARNTVTGEAAWRWQAFPSPRPLYGLDRLAARPGAPVLVVEGEKTTDAAAILFPGHVAVTSPSGSKAADKADWSALAGRRVVIWPDHDEPGRSYAEAVARLALAAGATSVAVVQVPAGWLDAWDLADEPPPGVTVDDLRAMLENAVPFDAAPQSRLRLVPFDQIGTSTNSNAFVKGLLGSAALSVVYGESGAGKTFWVLDLALHVALGRDWRGRRVRQGGVIYVAAEGAAGISNRVAAFKSHQGIAGSAPFAVLPASVNLLDPKADTDELISLVNSAATRLGMPVALVVVDTLSRALAGGNENSPEDMGALVMNADRIREATGAHVMFVHHSGKDGARGARGHSLLRAAVDTEIEVSRDPASKVCTAKVTKAKELPADGEFAFTLEIVPLGVDEDGDPLTSCVAIPAEGEARPVQSRKLPDHARSAMEVLTDTLAREGMTAPGSMSDHIPAGTRVVTVAALRESFYNRTVDDEKPDTKKKRFARAIKSLQGNRMVGVWKDYIWLTTSQQFSNAPGRGTSGGHVPLLSRVPTGTGQGHTPIGVSRVPPPVPATGAEYGNDETGTVELEKPHPLPKAPERDDDAEVF</sequence>
<dbReference type="Gene3D" id="3.40.1360.10">
    <property type="match status" value="1"/>
</dbReference>
<dbReference type="CDD" id="cd01125">
    <property type="entry name" value="RepA_RSF1010_like"/>
    <property type="match status" value="1"/>
</dbReference>
<comment type="caution">
    <text evidence="2">The sequence shown here is derived from an EMBL/GenBank/DDBJ whole genome shotgun (WGS) entry which is preliminary data.</text>
</comment>